<dbReference type="Proteomes" id="UP001141552">
    <property type="component" value="Unassembled WGS sequence"/>
</dbReference>
<comment type="caution">
    <text evidence="2">The sequence shown here is derived from an EMBL/GenBank/DDBJ whole genome shotgun (WGS) entry which is preliminary data.</text>
</comment>
<proteinExistence type="predicted"/>
<dbReference type="PANTHER" id="PTHR34777:SF25">
    <property type="entry name" value="VQ DOMAIN-CONTAINING PROTEIN"/>
    <property type="match status" value="1"/>
</dbReference>
<evidence type="ECO:0000259" key="1">
    <source>
        <dbReference type="Pfam" id="PF05678"/>
    </source>
</evidence>
<reference evidence="2" key="1">
    <citation type="submission" date="2022-02" db="EMBL/GenBank/DDBJ databases">
        <authorList>
            <person name="Henning P.M."/>
            <person name="McCubbin A.G."/>
            <person name="Shore J.S."/>
        </authorList>
    </citation>
    <scope>NUCLEOTIDE SEQUENCE</scope>
    <source>
        <strain evidence="2">F60SS</strain>
        <tissue evidence="2">Leaves</tissue>
    </source>
</reference>
<evidence type="ECO:0000313" key="2">
    <source>
        <dbReference type="EMBL" id="KAJ4831642.1"/>
    </source>
</evidence>
<reference evidence="2" key="2">
    <citation type="journal article" date="2023" name="Plants (Basel)">
        <title>Annotation of the Turnera subulata (Passifloraceae) Draft Genome Reveals the S-Locus Evolved after the Divergence of Turneroideae from Passifloroideae in a Stepwise Manner.</title>
        <authorList>
            <person name="Henning P.M."/>
            <person name="Roalson E.H."/>
            <person name="Mir W."/>
            <person name="McCubbin A.G."/>
            <person name="Shore J.S."/>
        </authorList>
    </citation>
    <scope>NUCLEOTIDE SEQUENCE</scope>
    <source>
        <strain evidence="2">F60SS</strain>
    </source>
</reference>
<dbReference type="EMBL" id="JAKUCV010005321">
    <property type="protein sequence ID" value="KAJ4831642.1"/>
    <property type="molecule type" value="Genomic_DNA"/>
</dbReference>
<organism evidence="2 3">
    <name type="scientific">Turnera subulata</name>
    <dbReference type="NCBI Taxonomy" id="218843"/>
    <lineage>
        <taxon>Eukaryota</taxon>
        <taxon>Viridiplantae</taxon>
        <taxon>Streptophyta</taxon>
        <taxon>Embryophyta</taxon>
        <taxon>Tracheophyta</taxon>
        <taxon>Spermatophyta</taxon>
        <taxon>Magnoliopsida</taxon>
        <taxon>eudicotyledons</taxon>
        <taxon>Gunneridae</taxon>
        <taxon>Pentapetalae</taxon>
        <taxon>rosids</taxon>
        <taxon>fabids</taxon>
        <taxon>Malpighiales</taxon>
        <taxon>Passifloraceae</taxon>
        <taxon>Turnera</taxon>
    </lineage>
</organism>
<feature type="domain" description="VQ" evidence="1">
    <location>
        <begin position="15"/>
        <end position="40"/>
    </location>
</feature>
<protein>
    <recommendedName>
        <fullName evidence="1">VQ domain-containing protein</fullName>
    </recommendedName>
</protein>
<dbReference type="InterPro" id="IPR008889">
    <property type="entry name" value="VQ"/>
</dbReference>
<sequence length="122" mass="13296">MAARANHEAVKVVFIDTRYVVTDPMSFKSVVQSLTGKDSSVAWLDEGSSVAPGAKRQRERELNNINGGMLKTSSDNGASLGAVVGGDSQLSKGLSFKDLDRMILEQPTVEEWHQLLLQYNLS</sequence>
<dbReference type="AlphaFoldDB" id="A0A9Q0FHS6"/>
<gene>
    <name evidence="2" type="ORF">Tsubulata_024426</name>
</gene>
<name>A0A9Q0FHS6_9ROSI</name>
<dbReference type="OrthoDB" id="691083at2759"/>
<dbReference type="InterPro" id="IPR039608">
    <property type="entry name" value="VQ_1/10"/>
</dbReference>
<accession>A0A9Q0FHS6</accession>
<dbReference type="Pfam" id="PF05678">
    <property type="entry name" value="VQ"/>
    <property type="match status" value="1"/>
</dbReference>
<dbReference type="PANTHER" id="PTHR34777">
    <property type="entry name" value="VQ MOTIF-CONTAINING PROTEIN 10"/>
    <property type="match status" value="1"/>
</dbReference>
<keyword evidence="3" id="KW-1185">Reference proteome</keyword>
<evidence type="ECO:0000313" key="3">
    <source>
        <dbReference type="Proteomes" id="UP001141552"/>
    </source>
</evidence>